<protein>
    <submittedName>
        <fullName evidence="2">Uncharacterized protein</fullName>
    </submittedName>
</protein>
<reference evidence="3" key="2">
    <citation type="submission" date="2015-03" db="EMBL/GenBank/DDBJ databases">
        <title>The genome and structure of Sinorhizobium meliloti phage phiM9.</title>
        <authorList>
            <person name="Johnson M.C."/>
            <person name="Tatum K.B."/>
            <person name="Lynn J.S."/>
            <person name="Brewer T.E."/>
            <person name="Washburn B.K."/>
            <person name="Stroupe M.E."/>
            <person name="Jones K.M."/>
        </authorList>
    </citation>
    <scope>NUCLEOTIDE SEQUENCE [LARGE SCALE GENOMIC DNA]</scope>
</reference>
<evidence type="ECO:0000256" key="1">
    <source>
        <dbReference type="SAM" id="MobiDB-lite"/>
    </source>
</evidence>
<gene>
    <name evidence="2" type="ORF">Sm_phiM9_191</name>
</gene>
<feature type="region of interest" description="Disordered" evidence="1">
    <location>
        <begin position="1"/>
        <end position="24"/>
    </location>
</feature>
<dbReference type="RefSeq" id="YP_009189572.1">
    <property type="nucleotide sequence ID" value="NC_028676.1"/>
</dbReference>
<proteinExistence type="predicted"/>
<accession>A0A0F6R7N7</accession>
<dbReference type="Proteomes" id="UP000033804">
    <property type="component" value="Segment"/>
</dbReference>
<evidence type="ECO:0000313" key="2">
    <source>
        <dbReference type="EMBL" id="AKE44818.1"/>
    </source>
</evidence>
<sequence length="101" mass="11165">MEQKVSTAPNVEKKSEQGVGDMDDETDFTAYLDAWSVVGKFLCGCIREDSKGRFADGQFVRTSYVIANKDPAEFEEGDIVSTKNSRYKLAKPYEPAEGATV</sequence>
<dbReference type="GeneID" id="26517870"/>
<name>A0A0F6R7N7_9CAUD</name>
<organism evidence="2 3">
    <name type="scientific">Sinorhizobium phage phiM9</name>
    <dbReference type="NCBI Taxonomy" id="1636182"/>
    <lineage>
        <taxon>Viruses</taxon>
        <taxon>Duplodnaviria</taxon>
        <taxon>Heunggongvirae</taxon>
        <taxon>Uroviricota</taxon>
        <taxon>Caudoviricetes</taxon>
        <taxon>Pootjesviridae</taxon>
        <taxon>Emnonavirus</taxon>
        <taxon>Emnonavirus phiM9</taxon>
    </lineage>
</organism>
<reference evidence="2 3" key="1">
    <citation type="journal article" date="2015" name="J. Virol.">
        <title>Sinorhizobium meliloti Phage ?M9 Defines a New Group of T4 Superfamily Phages with Unusual Genomic Features but a Common T=16 Capsid.</title>
        <authorList>
            <person name="Johnson M.C."/>
            <person name="Tatum K.B."/>
            <person name="Lynn J.S."/>
            <person name="Brewer T.E."/>
            <person name="Lu S."/>
            <person name="Washburn B.K."/>
            <person name="Stroupe M.E."/>
            <person name="Jones K.M."/>
        </authorList>
    </citation>
    <scope>NUCLEOTIDE SEQUENCE [LARGE SCALE GENOMIC DNA]</scope>
</reference>
<keyword evidence="3" id="KW-1185">Reference proteome</keyword>
<dbReference type="EMBL" id="KP881232">
    <property type="protein sequence ID" value="AKE44818.1"/>
    <property type="molecule type" value="Genomic_DNA"/>
</dbReference>
<dbReference type="OrthoDB" id="41486at10239"/>
<dbReference type="KEGG" id="vg:26517870"/>
<evidence type="ECO:0000313" key="3">
    <source>
        <dbReference type="Proteomes" id="UP000033804"/>
    </source>
</evidence>